<name>A0A9P6MXU9_9FUNG</name>
<dbReference type="EMBL" id="JAAAID010000465">
    <property type="protein sequence ID" value="KAG0017201.1"/>
    <property type="molecule type" value="Genomic_DNA"/>
</dbReference>
<feature type="compositionally biased region" description="Basic and acidic residues" evidence="1">
    <location>
        <begin position="287"/>
        <end position="300"/>
    </location>
</feature>
<organism evidence="3 4">
    <name type="scientific">Entomortierella chlamydospora</name>
    <dbReference type="NCBI Taxonomy" id="101097"/>
    <lineage>
        <taxon>Eukaryota</taxon>
        <taxon>Fungi</taxon>
        <taxon>Fungi incertae sedis</taxon>
        <taxon>Mucoromycota</taxon>
        <taxon>Mortierellomycotina</taxon>
        <taxon>Mortierellomycetes</taxon>
        <taxon>Mortierellales</taxon>
        <taxon>Mortierellaceae</taxon>
        <taxon>Entomortierella</taxon>
    </lineage>
</organism>
<dbReference type="Proteomes" id="UP000703661">
    <property type="component" value="Unassembled WGS sequence"/>
</dbReference>
<dbReference type="InterPro" id="IPR050869">
    <property type="entry name" value="H3K4_H4K5_MeTrfase"/>
</dbReference>
<proteinExistence type="predicted"/>
<dbReference type="AlphaFoldDB" id="A0A9P6MXU9"/>
<evidence type="ECO:0000256" key="1">
    <source>
        <dbReference type="SAM" id="MobiDB-lite"/>
    </source>
</evidence>
<dbReference type="InterPro" id="IPR046341">
    <property type="entry name" value="SET_dom_sf"/>
</dbReference>
<feature type="compositionally biased region" description="Low complexity" evidence="1">
    <location>
        <begin position="363"/>
        <end position="384"/>
    </location>
</feature>
<feature type="compositionally biased region" description="Basic and acidic residues" evidence="1">
    <location>
        <begin position="126"/>
        <end position="141"/>
    </location>
</feature>
<dbReference type="PROSITE" id="PS50280">
    <property type="entry name" value="SET"/>
    <property type="match status" value="1"/>
</dbReference>
<dbReference type="SUPFAM" id="SSF82199">
    <property type="entry name" value="SET domain"/>
    <property type="match status" value="1"/>
</dbReference>
<dbReference type="Pfam" id="PF00856">
    <property type="entry name" value="SET"/>
    <property type="match status" value="1"/>
</dbReference>
<dbReference type="CDD" id="cd20071">
    <property type="entry name" value="SET_SMYD"/>
    <property type="match status" value="1"/>
</dbReference>
<dbReference type="InterPro" id="IPR001214">
    <property type="entry name" value="SET_dom"/>
</dbReference>
<protein>
    <recommendedName>
        <fullName evidence="2">SET domain-containing protein</fullName>
    </recommendedName>
</protein>
<gene>
    <name evidence="3" type="ORF">BGZ80_008531</name>
</gene>
<reference evidence="3" key="1">
    <citation type="journal article" date="2020" name="Fungal Divers.">
        <title>Resolving the Mortierellaceae phylogeny through synthesis of multi-gene phylogenetics and phylogenomics.</title>
        <authorList>
            <person name="Vandepol N."/>
            <person name="Liber J."/>
            <person name="Desiro A."/>
            <person name="Na H."/>
            <person name="Kennedy M."/>
            <person name="Barry K."/>
            <person name="Grigoriev I.V."/>
            <person name="Miller A.N."/>
            <person name="O'Donnell K."/>
            <person name="Stajich J.E."/>
            <person name="Bonito G."/>
        </authorList>
    </citation>
    <scope>NUCLEOTIDE SEQUENCE</scope>
    <source>
        <strain evidence="3">NRRL 2769</strain>
    </source>
</reference>
<feature type="region of interest" description="Disordered" evidence="1">
    <location>
        <begin position="418"/>
        <end position="455"/>
    </location>
</feature>
<feature type="domain" description="SET" evidence="2">
    <location>
        <begin position="63"/>
        <end position="585"/>
    </location>
</feature>
<dbReference type="PANTHER" id="PTHR12197">
    <property type="entry name" value="HISTONE-LYSINE N-METHYLTRANSFERASE SMYD"/>
    <property type="match status" value="1"/>
</dbReference>
<accession>A0A9P6MXU9</accession>
<keyword evidence="4" id="KW-1185">Reference proteome</keyword>
<feature type="compositionally biased region" description="Basic residues" evidence="1">
    <location>
        <begin position="446"/>
        <end position="455"/>
    </location>
</feature>
<sequence length="624" mass="70920">MALGIDQLSLCEVTLMATPVPILPCLTSPPDNSFIATAIATAIATDELTTPIETVGPLPHTDFPIKVAILPNKGRSYVATRTIQPQELVFVAEAFGTTMCDPWLDCGVCHYCWMTIENRKTQVRLPRSEPDLEDKEKEKKKDSSKKRKLETVMVFCDETCLQMYGSEMAQMICRVEHKIRRTWNESGSSHWKIRSSTSTAQSSGPAISISSAATTVVHTSSASVTVHYSTLIQQALSLANTSLAVLELSDQELGRFLDNVWGALDGLIGEQESFLLDQISSSTAIKDHKNVQDQKQEQQQHHRQQYTQKDIEAFYPTLATYLLEGNNFATIAPRMSDDDCETARLISEVLYRRQLDIKDQGTSLPSPLLPVSGSAARRASQQQQPEIQGERATFADYCAMQSNELVLLRQQLNLDISERDQEENVPEDRDQVCSPRSTATEDNDHHHHHRHHHHHHHSMKAWRRLISILPDHLLGCFYIYLRLRDAYLLLAQEEEREENNSPITLSIDNNLFRTILYAEVANSFGIRDASDELLGFAVFPRACFFNHSCRPNIEKKRRQGGKARQMEYWSTCVIEQGEECCISYGDISKGRAERMSRLEDMYFFRCSCVRCIEEEEEIQAEKRQ</sequence>
<evidence type="ECO:0000259" key="2">
    <source>
        <dbReference type="PROSITE" id="PS50280"/>
    </source>
</evidence>
<comment type="caution">
    <text evidence="3">The sequence shown here is derived from an EMBL/GenBank/DDBJ whole genome shotgun (WGS) entry which is preliminary data.</text>
</comment>
<dbReference type="Gene3D" id="2.170.270.10">
    <property type="entry name" value="SET domain"/>
    <property type="match status" value="1"/>
</dbReference>
<feature type="region of interest" description="Disordered" evidence="1">
    <location>
        <begin position="287"/>
        <end position="306"/>
    </location>
</feature>
<feature type="region of interest" description="Disordered" evidence="1">
    <location>
        <begin position="124"/>
        <end position="144"/>
    </location>
</feature>
<feature type="region of interest" description="Disordered" evidence="1">
    <location>
        <begin position="361"/>
        <end position="387"/>
    </location>
</feature>
<evidence type="ECO:0000313" key="4">
    <source>
        <dbReference type="Proteomes" id="UP000703661"/>
    </source>
</evidence>
<evidence type="ECO:0000313" key="3">
    <source>
        <dbReference type="EMBL" id="KAG0017201.1"/>
    </source>
</evidence>